<organism evidence="2 3">
    <name type="scientific">Cylicocyclus nassatus</name>
    <name type="common">Nematode worm</name>
    <dbReference type="NCBI Taxonomy" id="53992"/>
    <lineage>
        <taxon>Eukaryota</taxon>
        <taxon>Metazoa</taxon>
        <taxon>Ecdysozoa</taxon>
        <taxon>Nematoda</taxon>
        <taxon>Chromadorea</taxon>
        <taxon>Rhabditida</taxon>
        <taxon>Rhabditina</taxon>
        <taxon>Rhabditomorpha</taxon>
        <taxon>Strongyloidea</taxon>
        <taxon>Strongylidae</taxon>
        <taxon>Cylicocyclus</taxon>
    </lineage>
</organism>
<protein>
    <submittedName>
        <fullName evidence="2">Uncharacterized protein</fullName>
    </submittedName>
</protein>
<dbReference type="Proteomes" id="UP001176961">
    <property type="component" value="Unassembled WGS sequence"/>
</dbReference>
<name>A0AA36H3I5_CYLNA</name>
<evidence type="ECO:0000313" key="3">
    <source>
        <dbReference type="Proteomes" id="UP001176961"/>
    </source>
</evidence>
<keyword evidence="3" id="KW-1185">Reference proteome</keyword>
<sequence length="117" mass="13510">MQNYVCFIVRATRKFGNVALFAFKNAKDYVLMEEHITADLTLSCANPRAKFKITPAQEMEERLIVDLLIPAYQCQLASNYNSRSNRKTKSAIPHRPVRMRTRSNPEEGAPFQKVFKQ</sequence>
<evidence type="ECO:0000313" key="2">
    <source>
        <dbReference type="EMBL" id="CAJ0602999.1"/>
    </source>
</evidence>
<dbReference type="AlphaFoldDB" id="A0AA36H3I5"/>
<comment type="caution">
    <text evidence="2">The sequence shown here is derived from an EMBL/GenBank/DDBJ whole genome shotgun (WGS) entry which is preliminary data.</text>
</comment>
<dbReference type="EMBL" id="CATQJL010000305">
    <property type="protein sequence ID" value="CAJ0602999.1"/>
    <property type="molecule type" value="Genomic_DNA"/>
</dbReference>
<feature type="region of interest" description="Disordered" evidence="1">
    <location>
        <begin position="82"/>
        <end position="117"/>
    </location>
</feature>
<gene>
    <name evidence="2" type="ORF">CYNAS_LOCUS14982</name>
</gene>
<proteinExistence type="predicted"/>
<reference evidence="2" key="1">
    <citation type="submission" date="2023-07" db="EMBL/GenBank/DDBJ databases">
        <authorList>
            <consortium name="CYATHOMIX"/>
        </authorList>
    </citation>
    <scope>NUCLEOTIDE SEQUENCE</scope>
    <source>
        <strain evidence="2">N/A</strain>
    </source>
</reference>
<accession>A0AA36H3I5</accession>
<evidence type="ECO:0000256" key="1">
    <source>
        <dbReference type="SAM" id="MobiDB-lite"/>
    </source>
</evidence>